<dbReference type="Proteomes" id="UP000322699">
    <property type="component" value="Unassembled WGS sequence"/>
</dbReference>
<dbReference type="RefSeq" id="WP_068267000.1">
    <property type="nucleotide sequence ID" value="NZ_LWSK01000146.1"/>
</dbReference>
<sequence length="128" mass="14294">MAKFYVQCGSIEVIITADSVEQAALSALDRSLQQHLWIYDDEGLSQEDRRLHLMLEALLHLSPTIKISEQGFDRNDAFQIGTPETVEHWHQLMVGMNRLFVAAGLAPRPMASIAGAKPTPNVSPRMPR</sequence>
<accession>A0A5B1CT42</accession>
<evidence type="ECO:0000313" key="2">
    <source>
        <dbReference type="Proteomes" id="UP000322699"/>
    </source>
</evidence>
<reference evidence="1 2" key="1">
    <citation type="submission" date="2019-08" db="EMBL/GenBank/DDBJ databases">
        <title>Deep-cultivation of Planctomycetes and their phenomic and genomic characterization uncovers novel biology.</title>
        <authorList>
            <person name="Wiegand S."/>
            <person name="Jogler M."/>
            <person name="Boedeker C."/>
            <person name="Pinto D."/>
            <person name="Vollmers J."/>
            <person name="Rivas-Marin E."/>
            <person name="Kohn T."/>
            <person name="Peeters S.H."/>
            <person name="Heuer A."/>
            <person name="Rast P."/>
            <person name="Oberbeckmann S."/>
            <person name="Bunk B."/>
            <person name="Jeske O."/>
            <person name="Meyerdierks A."/>
            <person name="Storesund J.E."/>
            <person name="Kallscheuer N."/>
            <person name="Luecker S."/>
            <person name="Lage O.M."/>
            <person name="Pohl T."/>
            <person name="Merkel B.J."/>
            <person name="Hornburger P."/>
            <person name="Mueller R.-W."/>
            <person name="Bruemmer F."/>
            <person name="Labrenz M."/>
            <person name="Spormann A.M."/>
            <person name="Op Den Camp H."/>
            <person name="Overmann J."/>
            <person name="Amann R."/>
            <person name="Jetten M.S.M."/>
            <person name="Mascher T."/>
            <person name="Medema M.H."/>
            <person name="Devos D.P."/>
            <person name="Kaster A.-K."/>
            <person name="Ovreas L."/>
            <person name="Rohde M."/>
            <person name="Galperin M.Y."/>
            <person name="Jogler C."/>
        </authorList>
    </citation>
    <scope>NUCLEOTIDE SEQUENCE [LARGE SCALE GENOMIC DNA]</scope>
    <source>
        <strain evidence="1 2">LF1</strain>
    </source>
</reference>
<proteinExistence type="predicted"/>
<gene>
    <name evidence="1" type="ORF">LF1_51600</name>
</gene>
<name>A0A5B1CT42_9BACT</name>
<dbReference type="AlphaFoldDB" id="A0A5B1CT42"/>
<dbReference type="EMBL" id="VRLW01000001">
    <property type="protein sequence ID" value="KAA1262593.1"/>
    <property type="molecule type" value="Genomic_DNA"/>
</dbReference>
<comment type="caution">
    <text evidence="1">The sequence shown here is derived from an EMBL/GenBank/DDBJ whole genome shotgun (WGS) entry which is preliminary data.</text>
</comment>
<organism evidence="1 2">
    <name type="scientific">Rubripirellula obstinata</name>
    <dbReference type="NCBI Taxonomy" id="406547"/>
    <lineage>
        <taxon>Bacteria</taxon>
        <taxon>Pseudomonadati</taxon>
        <taxon>Planctomycetota</taxon>
        <taxon>Planctomycetia</taxon>
        <taxon>Pirellulales</taxon>
        <taxon>Pirellulaceae</taxon>
        <taxon>Rubripirellula</taxon>
    </lineage>
</organism>
<evidence type="ECO:0000313" key="1">
    <source>
        <dbReference type="EMBL" id="KAA1262593.1"/>
    </source>
</evidence>
<protein>
    <submittedName>
        <fullName evidence="1">Uncharacterized protein</fullName>
    </submittedName>
</protein>
<dbReference type="OrthoDB" id="279935at2"/>
<keyword evidence="2" id="KW-1185">Reference proteome</keyword>